<dbReference type="FunFam" id="3.40.850.10:FF:000280">
    <property type="entry name" value="Kinesin-like protein"/>
    <property type="match status" value="1"/>
</dbReference>
<dbReference type="GO" id="GO:0030425">
    <property type="term" value="C:dendrite"/>
    <property type="evidence" value="ECO:0007669"/>
    <property type="project" value="UniProtKB-SubCell"/>
</dbReference>
<reference evidence="21" key="1">
    <citation type="journal article" date="2021" name="Mol. Ecol. Resour.">
        <title>Apolygus lucorum genome provides insights into omnivorousness and mesophyll feeding.</title>
        <authorList>
            <person name="Liu Y."/>
            <person name="Liu H."/>
            <person name="Wang H."/>
            <person name="Huang T."/>
            <person name="Liu B."/>
            <person name="Yang B."/>
            <person name="Yin L."/>
            <person name="Li B."/>
            <person name="Zhang Y."/>
            <person name="Zhang S."/>
            <person name="Jiang F."/>
            <person name="Zhang X."/>
            <person name="Ren Y."/>
            <person name="Wang B."/>
            <person name="Wang S."/>
            <person name="Lu Y."/>
            <person name="Wu K."/>
            <person name="Fan W."/>
            <person name="Wang G."/>
        </authorList>
    </citation>
    <scope>NUCLEOTIDE SEQUENCE</scope>
    <source>
        <strain evidence="21">12Hb</strain>
    </source>
</reference>
<dbReference type="GO" id="GO:0005875">
    <property type="term" value="C:microtubule associated complex"/>
    <property type="evidence" value="ECO:0007669"/>
    <property type="project" value="TreeGrafter"/>
</dbReference>
<dbReference type="InterPro" id="IPR011047">
    <property type="entry name" value="Quinoprotein_ADH-like_sf"/>
</dbReference>
<feature type="compositionally biased region" description="Polar residues" evidence="19">
    <location>
        <begin position="758"/>
        <end position="780"/>
    </location>
</feature>
<feature type="domain" description="Kinesin motor" evidence="20">
    <location>
        <begin position="1"/>
        <end position="122"/>
    </location>
</feature>
<feature type="repeat" description="WD" evidence="16">
    <location>
        <begin position="1134"/>
        <end position="1169"/>
    </location>
</feature>
<feature type="compositionally biased region" description="Basic and acidic residues" evidence="19">
    <location>
        <begin position="292"/>
        <end position="301"/>
    </location>
</feature>
<evidence type="ECO:0000256" key="9">
    <source>
        <dbReference type="ARBA" id="ARBA00022737"/>
    </source>
</evidence>
<comment type="caution">
    <text evidence="21">The sequence shown here is derived from an EMBL/GenBank/DDBJ whole genome shotgun (WGS) entry which is preliminary data.</text>
</comment>
<dbReference type="Pfam" id="PF00400">
    <property type="entry name" value="WD40"/>
    <property type="match status" value="4"/>
</dbReference>
<dbReference type="PRINTS" id="PR00320">
    <property type="entry name" value="GPROTEINBRPT"/>
</dbReference>
<name>A0A8S9XFU0_APOLU</name>
<evidence type="ECO:0000256" key="17">
    <source>
        <dbReference type="PROSITE-ProRule" id="PRU00283"/>
    </source>
</evidence>
<protein>
    <recommendedName>
        <fullName evidence="20">Kinesin motor domain-containing protein</fullName>
    </recommendedName>
</protein>
<dbReference type="PROSITE" id="PS00411">
    <property type="entry name" value="KINESIN_MOTOR_1"/>
    <property type="match status" value="1"/>
</dbReference>
<feature type="region of interest" description="Disordered" evidence="19">
    <location>
        <begin position="292"/>
        <end position="327"/>
    </location>
</feature>
<dbReference type="PROSITE" id="PS50294">
    <property type="entry name" value="WD_REPEATS_REGION"/>
    <property type="match status" value="2"/>
</dbReference>
<feature type="coiled-coil region" evidence="18">
    <location>
        <begin position="668"/>
        <end position="702"/>
    </location>
</feature>
<dbReference type="InterPro" id="IPR027640">
    <property type="entry name" value="Kinesin-like_fam"/>
</dbReference>
<keyword evidence="6" id="KW-0597">Phosphoprotein</keyword>
<evidence type="ECO:0000256" key="2">
    <source>
        <dbReference type="ARBA" id="ARBA00004279"/>
    </source>
</evidence>
<dbReference type="InterPro" id="IPR015943">
    <property type="entry name" value="WD40/YVTN_repeat-like_dom_sf"/>
</dbReference>
<dbReference type="EMBL" id="WIXP02000008">
    <property type="protein sequence ID" value="KAF6207419.1"/>
    <property type="molecule type" value="Genomic_DNA"/>
</dbReference>
<evidence type="ECO:0000256" key="6">
    <source>
        <dbReference type="ARBA" id="ARBA00022553"/>
    </source>
</evidence>
<evidence type="ECO:0000259" key="20">
    <source>
        <dbReference type="PROSITE" id="PS50067"/>
    </source>
</evidence>
<dbReference type="InterPro" id="IPR001752">
    <property type="entry name" value="Kinesin_motor_dom"/>
</dbReference>
<dbReference type="SUPFAM" id="SSF52540">
    <property type="entry name" value="P-loop containing nucleoside triphosphate hydrolases"/>
    <property type="match status" value="1"/>
</dbReference>
<evidence type="ECO:0000256" key="16">
    <source>
        <dbReference type="PROSITE-ProRule" id="PRU00221"/>
    </source>
</evidence>
<dbReference type="CDD" id="cd00200">
    <property type="entry name" value="WD40"/>
    <property type="match status" value="1"/>
</dbReference>
<dbReference type="PROSITE" id="PS50067">
    <property type="entry name" value="KINESIN_MOTOR_2"/>
    <property type="match status" value="1"/>
</dbReference>
<dbReference type="Pfam" id="PF23204">
    <property type="entry name" value="KIF21A_2nd"/>
    <property type="match status" value="1"/>
</dbReference>
<gene>
    <name evidence="21" type="ORF">GE061_018661</name>
</gene>
<comment type="subcellular location">
    <subcellularLocation>
        <location evidence="3">Cell projection</location>
        <location evidence="3">Axon</location>
    </subcellularLocation>
    <subcellularLocation>
        <location evidence="2">Cell projection</location>
        <location evidence="2">Dendrite</location>
    </subcellularLocation>
    <subcellularLocation>
        <location evidence="4">Cell projection</location>
        <location evidence="4">Growth cone</location>
    </subcellularLocation>
    <subcellularLocation>
        <location evidence="1">Cytoplasm</location>
        <location evidence="1">Cytoskeleton</location>
    </subcellularLocation>
</comment>
<dbReference type="Pfam" id="PF23203">
    <property type="entry name" value="KIF21A"/>
    <property type="match status" value="1"/>
</dbReference>
<keyword evidence="5" id="KW-0963">Cytoplasm</keyword>
<feature type="region of interest" description="Disordered" evidence="19">
    <location>
        <begin position="831"/>
        <end position="861"/>
    </location>
</feature>
<keyword evidence="14" id="KW-0206">Cytoskeleton</keyword>
<comment type="caution">
    <text evidence="17">Lacks conserved residue(s) required for the propagation of feature annotation.</text>
</comment>
<accession>A0A8S9XFU0</accession>
<dbReference type="Gene3D" id="3.40.850.10">
    <property type="entry name" value="Kinesin motor domain"/>
    <property type="match status" value="1"/>
</dbReference>
<evidence type="ECO:0000256" key="3">
    <source>
        <dbReference type="ARBA" id="ARBA00004489"/>
    </source>
</evidence>
<evidence type="ECO:0000256" key="1">
    <source>
        <dbReference type="ARBA" id="ARBA00004245"/>
    </source>
</evidence>
<dbReference type="GO" id="GO:0051231">
    <property type="term" value="P:spindle elongation"/>
    <property type="evidence" value="ECO:0007669"/>
    <property type="project" value="TreeGrafter"/>
</dbReference>
<feature type="non-terminal residue" evidence="21">
    <location>
        <position position="1"/>
    </location>
</feature>
<dbReference type="SUPFAM" id="SSF50998">
    <property type="entry name" value="Quinoprotein alcohol dehydrogenase-like"/>
    <property type="match status" value="1"/>
</dbReference>
<dbReference type="PROSITE" id="PS00678">
    <property type="entry name" value="WD_REPEATS_1"/>
    <property type="match status" value="1"/>
</dbReference>
<evidence type="ECO:0000256" key="4">
    <source>
        <dbReference type="ARBA" id="ARBA00004624"/>
    </source>
</evidence>
<dbReference type="GO" id="GO:0003777">
    <property type="term" value="F:microtubule motor activity"/>
    <property type="evidence" value="ECO:0007669"/>
    <property type="project" value="InterPro"/>
</dbReference>
<dbReference type="PRINTS" id="PR00380">
    <property type="entry name" value="KINESINHEAVY"/>
</dbReference>
<evidence type="ECO:0000256" key="11">
    <source>
        <dbReference type="ARBA" id="ARBA00022840"/>
    </source>
</evidence>
<proteinExistence type="inferred from homology"/>
<keyword evidence="12 18" id="KW-0175">Coiled coil</keyword>
<keyword evidence="15" id="KW-0966">Cell projection</keyword>
<dbReference type="GO" id="GO:0005874">
    <property type="term" value="C:microtubule"/>
    <property type="evidence" value="ECO:0007669"/>
    <property type="project" value="UniProtKB-KW"/>
</dbReference>
<dbReference type="SMART" id="SM00320">
    <property type="entry name" value="WD40"/>
    <property type="match status" value="7"/>
</dbReference>
<keyword evidence="22" id="KW-1185">Reference proteome</keyword>
<dbReference type="GO" id="GO:0005524">
    <property type="term" value="F:ATP binding"/>
    <property type="evidence" value="ECO:0007669"/>
    <property type="project" value="UniProtKB-KW"/>
</dbReference>
<evidence type="ECO:0000313" key="21">
    <source>
        <dbReference type="EMBL" id="KAF6207419.1"/>
    </source>
</evidence>
<dbReference type="GO" id="GO:0008017">
    <property type="term" value="F:microtubule binding"/>
    <property type="evidence" value="ECO:0007669"/>
    <property type="project" value="InterPro"/>
</dbReference>
<feature type="region of interest" description="Disordered" evidence="19">
    <location>
        <begin position="703"/>
        <end position="796"/>
    </location>
</feature>
<feature type="repeat" description="WD" evidence="16">
    <location>
        <begin position="906"/>
        <end position="945"/>
    </location>
</feature>
<dbReference type="Gene3D" id="2.130.10.10">
    <property type="entry name" value="YVTN repeat-like/Quinoprotein amine dehydrogenase"/>
    <property type="match status" value="2"/>
</dbReference>
<dbReference type="GO" id="GO:0030426">
    <property type="term" value="C:growth cone"/>
    <property type="evidence" value="ECO:0007669"/>
    <property type="project" value="UniProtKB-SubCell"/>
</dbReference>
<evidence type="ECO:0000256" key="15">
    <source>
        <dbReference type="ARBA" id="ARBA00023273"/>
    </source>
</evidence>
<evidence type="ECO:0000256" key="12">
    <source>
        <dbReference type="ARBA" id="ARBA00023054"/>
    </source>
</evidence>
<feature type="compositionally biased region" description="Low complexity" evidence="19">
    <location>
        <begin position="716"/>
        <end position="726"/>
    </location>
</feature>
<evidence type="ECO:0000256" key="13">
    <source>
        <dbReference type="ARBA" id="ARBA00023175"/>
    </source>
</evidence>
<evidence type="ECO:0000313" key="22">
    <source>
        <dbReference type="Proteomes" id="UP000466442"/>
    </source>
</evidence>
<dbReference type="SMART" id="SM00129">
    <property type="entry name" value="KISc"/>
    <property type="match status" value="1"/>
</dbReference>
<dbReference type="PROSITE" id="PS50082">
    <property type="entry name" value="WD_REPEATS_2"/>
    <property type="match status" value="3"/>
</dbReference>
<feature type="coiled-coil region" evidence="18">
    <location>
        <begin position="130"/>
        <end position="157"/>
    </location>
</feature>
<dbReference type="Pfam" id="PF00225">
    <property type="entry name" value="Kinesin"/>
    <property type="match status" value="1"/>
</dbReference>
<keyword evidence="9" id="KW-0677">Repeat</keyword>
<organism evidence="21 22">
    <name type="scientific">Apolygus lucorum</name>
    <name type="common">Small green plant bug</name>
    <name type="synonym">Lygocoris lucorum</name>
    <dbReference type="NCBI Taxonomy" id="248454"/>
    <lineage>
        <taxon>Eukaryota</taxon>
        <taxon>Metazoa</taxon>
        <taxon>Ecdysozoa</taxon>
        <taxon>Arthropoda</taxon>
        <taxon>Hexapoda</taxon>
        <taxon>Insecta</taxon>
        <taxon>Pterygota</taxon>
        <taxon>Neoptera</taxon>
        <taxon>Paraneoptera</taxon>
        <taxon>Hemiptera</taxon>
        <taxon>Heteroptera</taxon>
        <taxon>Panheteroptera</taxon>
        <taxon>Cimicomorpha</taxon>
        <taxon>Miridae</taxon>
        <taxon>Mirini</taxon>
        <taxon>Apolygus</taxon>
    </lineage>
</organism>
<feature type="coiled-coil region" evidence="18">
    <location>
        <begin position="334"/>
        <end position="477"/>
    </location>
</feature>
<evidence type="ECO:0000256" key="5">
    <source>
        <dbReference type="ARBA" id="ARBA00022490"/>
    </source>
</evidence>
<comment type="similarity">
    <text evidence="17">Belongs to the TRAFAC class myosin-kinesin ATPase superfamily. Kinesin family.</text>
</comment>
<dbReference type="InterPro" id="IPR019821">
    <property type="entry name" value="Kinesin_motor_CS"/>
</dbReference>
<dbReference type="InterPro" id="IPR056532">
    <property type="entry name" value="KIF21A/B_hel_2"/>
</dbReference>
<feature type="compositionally biased region" description="Acidic residues" evidence="19">
    <location>
        <begin position="302"/>
        <end position="323"/>
    </location>
</feature>
<evidence type="ECO:0000256" key="8">
    <source>
        <dbReference type="ARBA" id="ARBA00022701"/>
    </source>
</evidence>
<dbReference type="Pfam" id="PF25764">
    <property type="entry name" value="KIF21A_4th"/>
    <property type="match status" value="1"/>
</dbReference>
<keyword evidence="10" id="KW-0547">Nucleotide-binding</keyword>
<dbReference type="InterPro" id="IPR056533">
    <property type="entry name" value="KIF21A/B_hel_1"/>
</dbReference>
<dbReference type="CDD" id="cd22248">
    <property type="entry name" value="Rcc_KIF21"/>
    <property type="match status" value="1"/>
</dbReference>
<dbReference type="InterPro" id="IPR019775">
    <property type="entry name" value="WD40_repeat_CS"/>
</dbReference>
<dbReference type="PANTHER" id="PTHR47969:SF28">
    <property type="entry name" value="KINESIN-LIKE PROTEIN KIF21B"/>
    <property type="match status" value="1"/>
</dbReference>
<dbReference type="AlphaFoldDB" id="A0A8S9XFU0"/>
<dbReference type="InterPro" id="IPR020472">
    <property type="entry name" value="WD40_PAC1"/>
</dbReference>
<dbReference type="Proteomes" id="UP000466442">
    <property type="component" value="Unassembled WGS sequence"/>
</dbReference>
<keyword evidence="13" id="KW-0505">Motor protein</keyword>
<dbReference type="InterPro" id="IPR036961">
    <property type="entry name" value="Kinesin_motor_dom_sf"/>
</dbReference>
<keyword evidence="7 16" id="KW-0853">WD repeat</keyword>
<feature type="region of interest" description="Disordered" evidence="19">
    <location>
        <begin position="1210"/>
        <end position="1229"/>
    </location>
</feature>
<feature type="compositionally biased region" description="Low complexity" evidence="19">
    <location>
        <begin position="1220"/>
        <end position="1229"/>
    </location>
</feature>
<dbReference type="InterPro" id="IPR027417">
    <property type="entry name" value="P-loop_NTPase"/>
</dbReference>
<keyword evidence="11" id="KW-0067">ATP-binding</keyword>
<feature type="coiled-coil region" evidence="18">
    <location>
        <begin position="563"/>
        <end position="631"/>
    </location>
</feature>
<keyword evidence="8" id="KW-0493">Microtubule</keyword>
<evidence type="ECO:0000256" key="19">
    <source>
        <dbReference type="SAM" id="MobiDB-lite"/>
    </source>
</evidence>
<dbReference type="InterPro" id="IPR001680">
    <property type="entry name" value="WD40_rpt"/>
</dbReference>
<evidence type="ECO:0000256" key="7">
    <source>
        <dbReference type="ARBA" id="ARBA00022574"/>
    </source>
</evidence>
<feature type="coiled-coil region" evidence="18">
    <location>
        <begin position="183"/>
        <end position="258"/>
    </location>
</feature>
<dbReference type="OrthoDB" id="3176171at2759"/>
<evidence type="ECO:0000256" key="10">
    <source>
        <dbReference type="ARBA" id="ARBA00022741"/>
    </source>
</evidence>
<feature type="repeat" description="WD" evidence="16">
    <location>
        <begin position="1043"/>
        <end position="1079"/>
    </location>
</feature>
<evidence type="ECO:0000256" key="18">
    <source>
        <dbReference type="SAM" id="Coils"/>
    </source>
</evidence>
<sequence>NCDEEDGESAPGDFETLSAKFHFVDLAGSERLKRTGATGDRAKEGISINCGLLALGNVISALGDQTKRALHVPYRDSKLTRLLQDSLGGNSRTLMIACVSPSDRDFMETLNTLNYANRARNIQNKVVINQDKSSRTISLLKKQIQELQLELLEYKQGKRVISEDGVVAVNDMFHENTLLSTELECLRTRVKAMQQTIDQLNSKNIELLSDRTMAGLNQDGDNKNDDMSQMIKSYLTEIENLRAKLMESESMCAELRKAAARNRRTISNRANEVDSDVDNIIDLARKEVEREINKVSSKRDDQSDDSEGESDSSDSDGEGDDSEENKNTEYSAELAALNSEISIKQQLIDALEKNQKKLHNMKQHYEEKLVLLQEKIQATVKERDSVLASYGKGNNEPTEKVKKIKEDYEKRLADMQREMKSLQTAKREHSKLLKNQSLNENQIRTLSNEISEMKRTKVKLMNKMKEESQRHKEAETRRNREIAVLKKQSRIDANRIKKMEAEKRANSIVLKRKHEEVAALRTAVNRKPWMKSNGRAKDRKQSKHKWVSLEKNISESTINKQTISALEKEMERKIETRAEVQEELKQKMALLSDPRTSRVIREEVENLQANLDHIQTSIRDLQNEILQVEENKVTFDSGDVLNTIVDPSEASYILEKLYNMALHQSCLAAHNDASVRELQAENEQLKKDSEMQEQLLRHLLENREKSHGHMSPNGNSSSTTSSRSTSPVDNGSIHNMLRRENGKQRKKMMAPQDLLFENDSSGPVSLTTSYHSGHSHSAATTPEHRPTPGSILAPPPLTRSLTTIKVQSVPASPVTLRKGLTLSPRINRKTYIISSNHPSMEKGLDSSPPGSPPVYRRQTSREENVFSRLTSQLASSIPLSTSRKPGKITSNFPKRGRTRLQCTNVVEGHSKAVLALHATDDYLFTASKDRSVVLWDLQGMRESQVFGNFPNSVVAVKYDPKNHLLFNVSSCFIKVWDIRSSKPIRTLNSQGSSTSWSSQSANFESTSHTINAIAISDNSLYMAVSDRVRVWDLRKFSVVGKLLGGHQAAIMCLAVSPTDAEEDIVVTGSKDHYIKIFNVAAEPGVVVAPATLEPPHYDGIQCLALRGETLFSGSRDTVIKKWNLNSHELVTSVNAAHRDWVTDLCFAPTGSVLVSGSRDGNIKLWSVDSCVNLAEIKAHDSPINALTSNASHIFSASNDGKCMMWRMSSGPSPSDMLPVSSSTSSKSSF</sequence>
<dbReference type="GO" id="GO:0007018">
    <property type="term" value="P:microtubule-based movement"/>
    <property type="evidence" value="ECO:0007669"/>
    <property type="project" value="InterPro"/>
</dbReference>
<dbReference type="GO" id="GO:0007052">
    <property type="term" value="P:mitotic spindle organization"/>
    <property type="evidence" value="ECO:0007669"/>
    <property type="project" value="TreeGrafter"/>
</dbReference>
<dbReference type="PANTHER" id="PTHR47969">
    <property type="entry name" value="CHROMOSOME-ASSOCIATED KINESIN KIF4A-RELATED"/>
    <property type="match status" value="1"/>
</dbReference>
<evidence type="ECO:0000256" key="14">
    <source>
        <dbReference type="ARBA" id="ARBA00023212"/>
    </source>
</evidence>